<dbReference type="AlphaFoldDB" id="A0A348HE11"/>
<dbReference type="Gene3D" id="1.10.530.10">
    <property type="match status" value="1"/>
</dbReference>
<dbReference type="GO" id="GO:0004040">
    <property type="term" value="F:amidase activity"/>
    <property type="evidence" value="ECO:0007669"/>
    <property type="project" value="InterPro"/>
</dbReference>
<accession>A0A348HE11</accession>
<dbReference type="Pfam" id="PF01832">
    <property type="entry name" value="Glucosaminidase"/>
    <property type="match status" value="1"/>
</dbReference>
<dbReference type="Proteomes" id="UP000267342">
    <property type="component" value="Chromosome"/>
</dbReference>
<organism evidence="2 3">
    <name type="scientific">Zymobacter palmae</name>
    <dbReference type="NCBI Taxonomy" id="33074"/>
    <lineage>
        <taxon>Bacteria</taxon>
        <taxon>Pseudomonadati</taxon>
        <taxon>Pseudomonadota</taxon>
        <taxon>Gammaproteobacteria</taxon>
        <taxon>Oceanospirillales</taxon>
        <taxon>Halomonadaceae</taxon>
        <taxon>Zymobacter group</taxon>
        <taxon>Zymobacter</taxon>
    </lineage>
</organism>
<evidence type="ECO:0000259" key="1">
    <source>
        <dbReference type="SMART" id="SM00047"/>
    </source>
</evidence>
<dbReference type="SMART" id="SM00047">
    <property type="entry name" value="LYZ2"/>
    <property type="match status" value="1"/>
</dbReference>
<dbReference type="EMBL" id="AP018933">
    <property type="protein sequence ID" value="BBG29863.1"/>
    <property type="molecule type" value="Genomic_DNA"/>
</dbReference>
<name>A0A348HE11_9GAMM</name>
<sequence>MIAIIYSTLWHYYKTLVSLNRGHKSTVFRVDYGRVCRVFSPRTFTMTRAFSRPVWMLSLALVTLGTSAIASVPVSQHSPKAAITPAAAHAAVSLTTMPDLRDQPAGPERKEAFISLLMPIIKEQNAQIARDREWLLTARRANEWTNQAATRFDAICKRYGVSCTSAQPNQIPWDRLLSRVDVIPSQMVMVQAIEESGWGTSRFARESNNLFGMRCFGRNCGVAQQGIDPDEAQRFQQFASVEDNVRAYLLNINTHAAYEGLRQQRAQLRRQGRPVQAGTLIASLERYSERGPLYLAQLRSLLTTNRSLIERHHQRSSEDRMMVADNVNAPRV</sequence>
<dbReference type="InterPro" id="IPR002901">
    <property type="entry name" value="MGlyc_endo_b_GlcNAc-like_dom"/>
</dbReference>
<gene>
    <name evidence="2" type="ORF">ZBT109_1102</name>
</gene>
<feature type="domain" description="Mannosyl-glycoprotein endo-beta-N-acetylglucosamidase-like" evidence="1">
    <location>
        <begin position="162"/>
        <end position="295"/>
    </location>
</feature>
<dbReference type="NCBIfam" id="NF007681">
    <property type="entry name" value="PRK10356.1"/>
    <property type="match status" value="1"/>
</dbReference>
<protein>
    <submittedName>
        <fullName evidence="2">Mannosyl-glycoprotein endo-beta-N-acetylglucosamidase</fullName>
    </submittedName>
</protein>
<dbReference type="PANTHER" id="PTHR40572:SF1">
    <property type="entry name" value="PROTEIN BAX"/>
    <property type="match status" value="1"/>
</dbReference>
<dbReference type="KEGG" id="zpl:ZBT109_1102"/>
<proteinExistence type="predicted"/>
<evidence type="ECO:0000313" key="3">
    <source>
        <dbReference type="Proteomes" id="UP000267342"/>
    </source>
</evidence>
<evidence type="ECO:0000313" key="2">
    <source>
        <dbReference type="EMBL" id="BBG29863.1"/>
    </source>
</evidence>
<reference evidence="2 3" key="1">
    <citation type="submission" date="2018-09" db="EMBL/GenBank/DDBJ databases">
        <title>Zymobacter palmae IAM14233 (=T109) whole genome analysis.</title>
        <authorList>
            <person name="Yanase H."/>
        </authorList>
    </citation>
    <scope>NUCLEOTIDE SEQUENCE [LARGE SCALE GENOMIC DNA]</scope>
    <source>
        <strain evidence="2 3">IAM14233</strain>
    </source>
</reference>
<dbReference type="InterPro" id="IPR053195">
    <property type="entry name" value="Bax-like"/>
</dbReference>
<keyword evidence="3" id="KW-1185">Reference proteome</keyword>
<dbReference type="PANTHER" id="PTHR40572">
    <property type="entry name" value="PROTEIN BAX"/>
    <property type="match status" value="1"/>
</dbReference>